<evidence type="ECO:0000256" key="3">
    <source>
        <dbReference type="PROSITE-ProRule" id="PRU00479"/>
    </source>
</evidence>
<reference evidence="5" key="1">
    <citation type="submission" date="2023-01" db="EMBL/GenBank/DDBJ databases">
        <title>Genome assembly of the deep-sea coral Lophelia pertusa.</title>
        <authorList>
            <person name="Herrera S."/>
            <person name="Cordes E."/>
        </authorList>
    </citation>
    <scope>NUCLEOTIDE SEQUENCE</scope>
    <source>
        <strain evidence="5">USNM1676648</strain>
        <tissue evidence="5">Polyp</tissue>
    </source>
</reference>
<comment type="caution">
    <text evidence="3">Lacks conserved residue(s) required for the propagation of feature annotation.</text>
</comment>
<dbReference type="OrthoDB" id="5945018at2759"/>
<dbReference type="Proteomes" id="UP001163046">
    <property type="component" value="Unassembled WGS sequence"/>
</dbReference>
<feature type="domain" description="Fibronectin type-II" evidence="4">
    <location>
        <begin position="65"/>
        <end position="115"/>
    </location>
</feature>
<evidence type="ECO:0000259" key="4">
    <source>
        <dbReference type="PROSITE" id="PS51092"/>
    </source>
</evidence>
<organism evidence="5 6">
    <name type="scientific">Desmophyllum pertusum</name>
    <dbReference type="NCBI Taxonomy" id="174260"/>
    <lineage>
        <taxon>Eukaryota</taxon>
        <taxon>Metazoa</taxon>
        <taxon>Cnidaria</taxon>
        <taxon>Anthozoa</taxon>
        <taxon>Hexacorallia</taxon>
        <taxon>Scleractinia</taxon>
        <taxon>Caryophylliina</taxon>
        <taxon>Caryophylliidae</taxon>
        <taxon>Desmophyllum</taxon>
    </lineage>
</organism>
<name>A0A9X0DBI9_9CNID</name>
<proteinExistence type="predicted"/>
<evidence type="ECO:0000313" key="5">
    <source>
        <dbReference type="EMBL" id="KAJ7393900.1"/>
    </source>
</evidence>
<keyword evidence="2 3" id="KW-1015">Disulfide bond</keyword>
<evidence type="ECO:0000313" key="6">
    <source>
        <dbReference type="Proteomes" id="UP001163046"/>
    </source>
</evidence>
<dbReference type="InterPro" id="IPR000562">
    <property type="entry name" value="FN_type2_dom"/>
</dbReference>
<keyword evidence="6" id="KW-1185">Reference proteome</keyword>
<dbReference type="EMBL" id="MU825397">
    <property type="protein sequence ID" value="KAJ7393900.1"/>
    <property type="molecule type" value="Genomic_DNA"/>
</dbReference>
<dbReference type="SMART" id="SM00059">
    <property type="entry name" value="FN2"/>
    <property type="match status" value="1"/>
</dbReference>
<dbReference type="Gene3D" id="2.10.10.10">
    <property type="entry name" value="Fibronectin, type II, collagen-binding"/>
    <property type="match status" value="1"/>
</dbReference>
<sequence length="166" mass="19499">MTQLYWTEEFDGYIRFNHNIARWCGAVVIHARNDVESNLPVCRSVELCFESNPMYEKHSLWPRTVDNHCCQFPFHYKGRKYRSCTYHGDINNHFWCATEFKFNKNKTTGWGYCKLTDSQCFVKLQTKIAAFFRLLILEKSTKTAQLQTKIQTVPTGAQHGLSLIEM</sequence>
<dbReference type="AlphaFoldDB" id="A0A9X0DBI9"/>
<dbReference type="InterPro" id="IPR013806">
    <property type="entry name" value="Kringle-like"/>
</dbReference>
<evidence type="ECO:0000256" key="2">
    <source>
        <dbReference type="ARBA" id="ARBA00023157"/>
    </source>
</evidence>
<accession>A0A9X0DBI9</accession>
<keyword evidence="1" id="KW-0677">Repeat</keyword>
<feature type="disulfide bond" evidence="3">
    <location>
        <begin position="70"/>
        <end position="96"/>
    </location>
</feature>
<evidence type="ECO:0000256" key="1">
    <source>
        <dbReference type="ARBA" id="ARBA00022737"/>
    </source>
</evidence>
<dbReference type="PROSITE" id="PS51092">
    <property type="entry name" value="FN2_2"/>
    <property type="match status" value="1"/>
</dbReference>
<gene>
    <name evidence="5" type="primary">PLA2R1</name>
    <name evidence="5" type="ORF">OS493_003569</name>
</gene>
<dbReference type="Pfam" id="PF00040">
    <property type="entry name" value="fn2"/>
    <property type="match status" value="1"/>
</dbReference>
<dbReference type="SUPFAM" id="SSF57440">
    <property type="entry name" value="Kringle-like"/>
    <property type="match status" value="1"/>
</dbReference>
<comment type="caution">
    <text evidence="5">The sequence shown here is derived from an EMBL/GenBank/DDBJ whole genome shotgun (WGS) entry which is preliminary data.</text>
</comment>
<protein>
    <submittedName>
        <fullName evidence="5">Phospholipase A2</fullName>
    </submittedName>
</protein>
<dbReference type="InterPro" id="IPR036943">
    <property type="entry name" value="FN_type2_sf"/>
</dbReference>